<feature type="compositionally biased region" description="Acidic residues" evidence="10">
    <location>
        <begin position="50"/>
        <end position="71"/>
    </location>
</feature>
<accession>A0A8R2M4K4</accession>
<evidence type="ECO:0000256" key="5">
    <source>
        <dbReference type="ARBA" id="ARBA00022723"/>
    </source>
</evidence>
<proteinExistence type="predicted"/>
<dbReference type="KEGG" id="bmor:101739542"/>
<name>A0A8R2M4K4_BOMMO</name>
<evidence type="ECO:0000259" key="11">
    <source>
        <dbReference type="PROSITE" id="PS50089"/>
    </source>
</evidence>
<dbReference type="AlphaFoldDB" id="A0A8R2M4K4"/>
<evidence type="ECO:0000256" key="2">
    <source>
        <dbReference type="ARBA" id="ARBA00004906"/>
    </source>
</evidence>
<dbReference type="FunFam" id="3.30.40.10:FF:000069">
    <property type="entry name" value="E3 ubiquitin-protein ligase RNF115"/>
    <property type="match status" value="1"/>
</dbReference>
<evidence type="ECO:0000256" key="4">
    <source>
        <dbReference type="ARBA" id="ARBA00022679"/>
    </source>
</evidence>
<dbReference type="GO" id="GO:0000209">
    <property type="term" value="P:protein polyubiquitination"/>
    <property type="evidence" value="ECO:0007669"/>
    <property type="project" value="UniProtKB-ARBA"/>
</dbReference>
<dbReference type="PROSITE" id="PS50089">
    <property type="entry name" value="ZF_RING_2"/>
    <property type="match status" value="1"/>
</dbReference>
<dbReference type="InterPro" id="IPR051834">
    <property type="entry name" value="RING_finger_E3_ligase"/>
</dbReference>
<comment type="catalytic activity">
    <reaction evidence="1">
        <text>S-ubiquitinyl-[E2 ubiquitin-conjugating enzyme]-L-cysteine + [acceptor protein]-L-lysine = [E2 ubiquitin-conjugating enzyme]-L-cysteine + N(6)-ubiquitinyl-[acceptor protein]-L-lysine.</text>
        <dbReference type="EC" id="2.3.2.27"/>
    </reaction>
</comment>
<feature type="compositionally biased region" description="Low complexity" evidence="10">
    <location>
        <begin position="273"/>
        <end position="282"/>
    </location>
</feature>
<organism evidence="12 13">
    <name type="scientific">Bombyx mori</name>
    <name type="common">Silk moth</name>
    <dbReference type="NCBI Taxonomy" id="7091"/>
    <lineage>
        <taxon>Eukaryota</taxon>
        <taxon>Metazoa</taxon>
        <taxon>Ecdysozoa</taxon>
        <taxon>Arthropoda</taxon>
        <taxon>Hexapoda</taxon>
        <taxon>Insecta</taxon>
        <taxon>Pterygota</taxon>
        <taxon>Neoptera</taxon>
        <taxon>Endopterygota</taxon>
        <taxon>Lepidoptera</taxon>
        <taxon>Glossata</taxon>
        <taxon>Ditrysia</taxon>
        <taxon>Bombycoidea</taxon>
        <taxon>Bombycidae</taxon>
        <taxon>Bombycinae</taxon>
        <taxon>Bombyx</taxon>
    </lineage>
</organism>
<dbReference type="InterPro" id="IPR039525">
    <property type="entry name" value="RNF126-like_zinc-ribbon"/>
</dbReference>
<keyword evidence="13" id="KW-1185">Reference proteome</keyword>
<evidence type="ECO:0000256" key="1">
    <source>
        <dbReference type="ARBA" id="ARBA00000900"/>
    </source>
</evidence>
<reference evidence="13" key="1">
    <citation type="journal article" date="2008" name="Insect Biochem. Mol. Biol.">
        <title>The genome of a lepidopteran model insect, the silkworm Bombyx mori.</title>
        <authorList>
            <consortium name="International Silkworm Genome Consortium"/>
        </authorList>
    </citation>
    <scope>NUCLEOTIDE SEQUENCE [LARGE SCALE GENOMIC DNA]</scope>
    <source>
        <strain evidence="13">p50T</strain>
    </source>
</reference>
<dbReference type="SUPFAM" id="SSF57850">
    <property type="entry name" value="RING/U-box"/>
    <property type="match status" value="1"/>
</dbReference>
<feature type="compositionally biased region" description="Low complexity" evidence="10">
    <location>
        <begin position="312"/>
        <end position="332"/>
    </location>
</feature>
<reference evidence="12" key="2">
    <citation type="submission" date="2022-06" db="UniProtKB">
        <authorList>
            <consortium name="EnsemblMetazoa"/>
        </authorList>
    </citation>
    <scope>IDENTIFICATION</scope>
    <source>
        <strain evidence="12">p50T (Dazao)</strain>
    </source>
</reference>
<dbReference type="EnsemblMetazoa" id="XM_038018524.1">
    <property type="protein sequence ID" value="XP_037874452.1"/>
    <property type="gene ID" value="LOC101739542"/>
</dbReference>
<keyword evidence="4" id="KW-0808">Transferase</keyword>
<feature type="domain" description="RING-type" evidence="11">
    <location>
        <begin position="189"/>
        <end position="230"/>
    </location>
</feature>
<comment type="pathway">
    <text evidence="2">Protein modification; protein ubiquitination.</text>
</comment>
<dbReference type="GO" id="GO:0006511">
    <property type="term" value="P:ubiquitin-dependent protein catabolic process"/>
    <property type="evidence" value="ECO:0007669"/>
    <property type="project" value="TreeGrafter"/>
</dbReference>
<feature type="region of interest" description="Disordered" evidence="10">
    <location>
        <begin position="50"/>
        <end position="85"/>
    </location>
</feature>
<dbReference type="GO" id="GO:0061630">
    <property type="term" value="F:ubiquitin protein ligase activity"/>
    <property type="evidence" value="ECO:0007669"/>
    <property type="project" value="UniProtKB-EC"/>
</dbReference>
<dbReference type="GO" id="GO:0008270">
    <property type="term" value="F:zinc ion binding"/>
    <property type="evidence" value="ECO:0007669"/>
    <property type="project" value="UniProtKB-KW"/>
</dbReference>
<dbReference type="Pfam" id="PF13639">
    <property type="entry name" value="zf-RING_2"/>
    <property type="match status" value="1"/>
</dbReference>
<evidence type="ECO:0000256" key="10">
    <source>
        <dbReference type="SAM" id="MobiDB-lite"/>
    </source>
</evidence>
<dbReference type="Pfam" id="PF14369">
    <property type="entry name" value="Zn_ribbon_19"/>
    <property type="match status" value="1"/>
</dbReference>
<feature type="region of interest" description="Disordered" evidence="10">
    <location>
        <begin position="312"/>
        <end position="341"/>
    </location>
</feature>
<dbReference type="Gene3D" id="3.30.40.10">
    <property type="entry name" value="Zinc/RING finger domain, C3HC4 (zinc finger)"/>
    <property type="match status" value="1"/>
</dbReference>
<dbReference type="GeneID" id="101739542"/>
<keyword evidence="7" id="KW-0833">Ubl conjugation pathway</keyword>
<dbReference type="PANTHER" id="PTHR45931:SF3">
    <property type="entry name" value="RING ZINC FINGER-CONTAINING PROTEIN"/>
    <property type="match status" value="1"/>
</dbReference>
<keyword evidence="5" id="KW-0479">Metal-binding</keyword>
<evidence type="ECO:0000256" key="9">
    <source>
        <dbReference type="PROSITE-ProRule" id="PRU00175"/>
    </source>
</evidence>
<dbReference type="SMART" id="SM00184">
    <property type="entry name" value="RING"/>
    <property type="match status" value="1"/>
</dbReference>
<evidence type="ECO:0000256" key="7">
    <source>
        <dbReference type="ARBA" id="ARBA00022786"/>
    </source>
</evidence>
<evidence type="ECO:0000256" key="6">
    <source>
        <dbReference type="ARBA" id="ARBA00022771"/>
    </source>
</evidence>
<dbReference type="InterPro" id="IPR001841">
    <property type="entry name" value="Znf_RING"/>
</dbReference>
<keyword evidence="6 9" id="KW-0863">Zinc-finger</keyword>
<keyword evidence="8" id="KW-0862">Zinc</keyword>
<evidence type="ECO:0000256" key="8">
    <source>
        <dbReference type="ARBA" id="ARBA00022833"/>
    </source>
</evidence>
<feature type="compositionally biased region" description="Low complexity" evidence="10">
    <location>
        <begin position="242"/>
        <end position="264"/>
    </location>
</feature>
<dbReference type="InterPro" id="IPR013083">
    <property type="entry name" value="Znf_RING/FYVE/PHD"/>
</dbReference>
<dbReference type="EC" id="2.3.2.27" evidence="3"/>
<protein>
    <recommendedName>
        <fullName evidence="3">RING-type E3 ubiquitin transferase</fullName>
        <ecNumber evidence="3">2.3.2.27</ecNumber>
    </recommendedName>
</protein>
<dbReference type="Proteomes" id="UP000005204">
    <property type="component" value="Unassembled WGS sequence"/>
</dbReference>
<sequence>MADAMVERRPTLRFFCHRCDIEFEDVLQDYTCPYCASGFIEQLESEADGDFDDADMSNLDDDVSTSDDTDETQNSTQRQAPPPMLNDLAFLMTGGRYRNTGRRDTILEQLLWMMGAGRPGTGATTAGAPFVLVGAPGDYVFGGEGLDAVVTQLLGQLENSGPPPLPRDQLAALPQEILTEDHAAKGTACSVCWENFETGETVSRLECEHLFHSSCISPWLQLHATCPICRRSLLPADPPPADTEAITNTTSTTTDTTATATTQQPPLPPTQPPTSTASSTPSIASINARSGFAAALQQMMQATGAHVTLSGFDSGSSGSGWPDTSSSSLGSDRYNMDIDYD</sequence>
<dbReference type="PANTHER" id="PTHR45931">
    <property type="entry name" value="SI:CH211-59O9.10"/>
    <property type="match status" value="1"/>
</dbReference>
<evidence type="ECO:0000313" key="12">
    <source>
        <dbReference type="EnsemblMetazoa" id="XP_037874452.1"/>
    </source>
</evidence>
<evidence type="ECO:0000256" key="3">
    <source>
        <dbReference type="ARBA" id="ARBA00012483"/>
    </source>
</evidence>
<feature type="region of interest" description="Disordered" evidence="10">
    <location>
        <begin position="235"/>
        <end position="282"/>
    </location>
</feature>
<dbReference type="GO" id="GO:0005634">
    <property type="term" value="C:nucleus"/>
    <property type="evidence" value="ECO:0007669"/>
    <property type="project" value="TreeGrafter"/>
</dbReference>
<evidence type="ECO:0000313" key="13">
    <source>
        <dbReference type="Proteomes" id="UP000005204"/>
    </source>
</evidence>
<dbReference type="RefSeq" id="XP_037874452.1">
    <property type="nucleotide sequence ID" value="XM_038018524.2"/>
</dbReference>